<sequence length="41" mass="4747">MAQRHIASNLRTMYNDLVQEPLPEQFLDLIARLDQGHPEGE</sequence>
<organism evidence="2 3">
    <name type="scientific">Microvirga makkahensis</name>
    <dbReference type="NCBI Taxonomy" id="1128670"/>
    <lineage>
        <taxon>Bacteria</taxon>
        <taxon>Pseudomonadati</taxon>
        <taxon>Pseudomonadota</taxon>
        <taxon>Alphaproteobacteria</taxon>
        <taxon>Hyphomicrobiales</taxon>
        <taxon>Methylobacteriaceae</taxon>
        <taxon>Microvirga</taxon>
    </lineage>
</organism>
<feature type="domain" description="Anti-sigma factor NepR" evidence="1">
    <location>
        <begin position="3"/>
        <end position="36"/>
    </location>
</feature>
<proteinExistence type="predicted"/>
<dbReference type="RefSeq" id="WP_160885125.1">
    <property type="nucleotide sequence ID" value="NZ_WURB01000008.1"/>
</dbReference>
<evidence type="ECO:0000313" key="2">
    <source>
        <dbReference type="EMBL" id="MXQ12399.1"/>
    </source>
</evidence>
<dbReference type="Proteomes" id="UP000436483">
    <property type="component" value="Unassembled WGS sequence"/>
</dbReference>
<gene>
    <name evidence="2" type="ORF">GR328_13190</name>
</gene>
<dbReference type="InterPro" id="IPR041649">
    <property type="entry name" value="NepR"/>
</dbReference>
<keyword evidence="3" id="KW-1185">Reference proteome</keyword>
<dbReference type="OrthoDB" id="8454456at2"/>
<reference evidence="2 3" key="2">
    <citation type="submission" date="2020-01" db="EMBL/GenBank/DDBJ databases">
        <title>Microvirga sp. nov., an arsenate reduction bacterium isolated from Tibet hotspring sediments.</title>
        <authorList>
            <person name="Xian W.-D."/>
            <person name="Li W.-J."/>
        </authorList>
    </citation>
    <scope>NUCLEOTIDE SEQUENCE [LARGE SCALE GENOMIC DNA]</scope>
    <source>
        <strain evidence="2 3">KCTC 23863</strain>
    </source>
</reference>
<dbReference type="AlphaFoldDB" id="A0A7X3MSG9"/>
<evidence type="ECO:0000313" key="3">
    <source>
        <dbReference type="Proteomes" id="UP000436483"/>
    </source>
</evidence>
<reference evidence="2 3" key="1">
    <citation type="submission" date="2019-12" db="EMBL/GenBank/DDBJ databases">
        <authorList>
            <person name="Yuan C.-G."/>
        </authorList>
    </citation>
    <scope>NUCLEOTIDE SEQUENCE [LARGE SCALE GENOMIC DNA]</scope>
    <source>
        <strain evidence="2 3">KCTC 23863</strain>
    </source>
</reference>
<accession>A0A7X3MSG9</accession>
<dbReference type="EMBL" id="WURB01000008">
    <property type="protein sequence ID" value="MXQ12399.1"/>
    <property type="molecule type" value="Genomic_DNA"/>
</dbReference>
<name>A0A7X3MSG9_9HYPH</name>
<protein>
    <recommendedName>
        <fullName evidence="1">Anti-sigma factor NepR domain-containing protein</fullName>
    </recommendedName>
</protein>
<comment type="caution">
    <text evidence="2">The sequence shown here is derived from an EMBL/GenBank/DDBJ whole genome shotgun (WGS) entry which is preliminary data.</text>
</comment>
<evidence type="ECO:0000259" key="1">
    <source>
        <dbReference type="Pfam" id="PF18557"/>
    </source>
</evidence>
<dbReference type="Pfam" id="PF18557">
    <property type="entry name" value="NepR"/>
    <property type="match status" value="1"/>
</dbReference>